<name>A0A8J7LWK0_9RHOB</name>
<protein>
    <recommendedName>
        <fullName evidence="4">Lipoprotein</fullName>
    </recommendedName>
</protein>
<keyword evidence="3" id="KW-1185">Reference proteome</keyword>
<dbReference type="AlphaFoldDB" id="A0A8J7LWK0"/>
<keyword evidence="1" id="KW-0732">Signal</keyword>
<dbReference type="RefSeq" id="WP_199025203.1">
    <property type="nucleotide sequence ID" value="NZ_JAELVR010000008.1"/>
</dbReference>
<feature type="signal peptide" evidence="1">
    <location>
        <begin position="1"/>
        <end position="19"/>
    </location>
</feature>
<accession>A0A8J7LWK0</accession>
<evidence type="ECO:0000313" key="2">
    <source>
        <dbReference type="EMBL" id="MBJ6372321.1"/>
    </source>
</evidence>
<evidence type="ECO:0000256" key="1">
    <source>
        <dbReference type="SAM" id="SignalP"/>
    </source>
</evidence>
<gene>
    <name evidence="2" type="ORF">JF290_12360</name>
</gene>
<comment type="caution">
    <text evidence="2">The sequence shown here is derived from an EMBL/GenBank/DDBJ whole genome shotgun (WGS) entry which is preliminary data.</text>
</comment>
<feature type="chain" id="PRO_5035189458" description="Lipoprotein" evidence="1">
    <location>
        <begin position="20"/>
        <end position="102"/>
    </location>
</feature>
<dbReference type="PROSITE" id="PS51257">
    <property type="entry name" value="PROKAR_LIPOPROTEIN"/>
    <property type="match status" value="1"/>
</dbReference>
<evidence type="ECO:0008006" key="4">
    <source>
        <dbReference type="Google" id="ProtNLM"/>
    </source>
</evidence>
<organism evidence="2 3">
    <name type="scientific">Sedimentitalea arenosa</name>
    <dbReference type="NCBI Taxonomy" id="2798803"/>
    <lineage>
        <taxon>Bacteria</taxon>
        <taxon>Pseudomonadati</taxon>
        <taxon>Pseudomonadota</taxon>
        <taxon>Alphaproteobacteria</taxon>
        <taxon>Rhodobacterales</taxon>
        <taxon>Paracoccaceae</taxon>
        <taxon>Sedimentitalea</taxon>
    </lineage>
</organism>
<proteinExistence type="predicted"/>
<sequence>MTLLRASLLPALLLLAACAVPDNPSRSGAGGETQIQLSDGQNCWNNRCFRFSSVNRSVQVTGKYPVRAPRDIDLRDGYVTEAQFAAMFQTANMAYANGVGRR</sequence>
<dbReference type="Proteomes" id="UP000619079">
    <property type="component" value="Unassembled WGS sequence"/>
</dbReference>
<reference evidence="2" key="1">
    <citation type="submission" date="2020-12" db="EMBL/GenBank/DDBJ databases">
        <title>Sedimentitalea sp. nov., isolated from sand in Incheon.</title>
        <authorList>
            <person name="Kim W."/>
        </authorList>
    </citation>
    <scope>NUCLEOTIDE SEQUENCE</scope>
    <source>
        <strain evidence="2">CAU 1593</strain>
    </source>
</reference>
<evidence type="ECO:0000313" key="3">
    <source>
        <dbReference type="Proteomes" id="UP000619079"/>
    </source>
</evidence>
<dbReference type="EMBL" id="JAELVR010000008">
    <property type="protein sequence ID" value="MBJ6372321.1"/>
    <property type="molecule type" value="Genomic_DNA"/>
</dbReference>